<evidence type="ECO:0000256" key="4">
    <source>
        <dbReference type="ARBA" id="ARBA00022989"/>
    </source>
</evidence>
<feature type="compositionally biased region" description="Low complexity" evidence="6">
    <location>
        <begin position="219"/>
        <end position="230"/>
    </location>
</feature>
<evidence type="ECO:0000313" key="8">
    <source>
        <dbReference type="EMBL" id="EDP42425.1"/>
    </source>
</evidence>
<keyword evidence="4 7" id="KW-1133">Transmembrane helix</keyword>
<keyword evidence="9" id="KW-1185">Reference proteome</keyword>
<feature type="transmembrane region" description="Helical" evidence="7">
    <location>
        <begin position="286"/>
        <end position="307"/>
    </location>
</feature>
<keyword evidence="5 7" id="KW-0472">Membrane</keyword>
<evidence type="ECO:0000256" key="1">
    <source>
        <dbReference type="ARBA" id="ARBA00004141"/>
    </source>
</evidence>
<evidence type="ECO:0000256" key="2">
    <source>
        <dbReference type="ARBA" id="ARBA00008803"/>
    </source>
</evidence>
<dbReference type="EMBL" id="AAYY01000011">
    <property type="protein sequence ID" value="EDP42425.1"/>
    <property type="molecule type" value="Genomic_DNA"/>
</dbReference>
<dbReference type="PANTHER" id="PTHR13317">
    <property type="entry name" value="TRANSMEMBRANE ANTERIOR POSTERIOR TRANSFORMATION PROTEIN 1 HOMOLOG"/>
    <property type="match status" value="1"/>
</dbReference>
<comment type="caution">
    <text evidence="8">The sequence shown here is derived from an EMBL/GenBank/DDBJ whole genome shotgun (WGS) entry which is preliminary data.</text>
</comment>
<dbReference type="GeneID" id="5853945"/>
<dbReference type="OMA" id="SSHIDEC"/>
<evidence type="ECO:0000256" key="7">
    <source>
        <dbReference type="SAM" id="Phobius"/>
    </source>
</evidence>
<evidence type="ECO:0000256" key="6">
    <source>
        <dbReference type="SAM" id="MobiDB-lite"/>
    </source>
</evidence>
<dbReference type="GO" id="GO:0005789">
    <property type="term" value="C:endoplasmic reticulum membrane"/>
    <property type="evidence" value="ECO:0007669"/>
    <property type="project" value="TreeGrafter"/>
</dbReference>
<feature type="region of interest" description="Disordered" evidence="6">
    <location>
        <begin position="211"/>
        <end position="233"/>
    </location>
</feature>
<evidence type="ECO:0000256" key="3">
    <source>
        <dbReference type="ARBA" id="ARBA00022692"/>
    </source>
</evidence>
<keyword evidence="3 7" id="KW-0812">Transmembrane</keyword>
<dbReference type="Pfam" id="PF05346">
    <property type="entry name" value="DUF747"/>
    <property type="match status" value="1"/>
</dbReference>
<organism evidence="8 9">
    <name type="scientific">Malassezia globosa (strain ATCC MYA-4612 / CBS 7966)</name>
    <name type="common">Dandruff-associated fungus</name>
    <dbReference type="NCBI Taxonomy" id="425265"/>
    <lineage>
        <taxon>Eukaryota</taxon>
        <taxon>Fungi</taxon>
        <taxon>Dikarya</taxon>
        <taxon>Basidiomycota</taxon>
        <taxon>Ustilaginomycotina</taxon>
        <taxon>Malasseziomycetes</taxon>
        <taxon>Malasseziales</taxon>
        <taxon>Malasseziaceae</taxon>
        <taxon>Malassezia</taxon>
    </lineage>
</organism>
<sequence length="780" mass="87696">MATQEAAKSSESPKKPCTSSTWNEDLEHINREEDIWEDDDDAGDNETFCSPITTEFSRNAWKDENRRSVETPLLQTSFSRRLSDRFQERFQERRRSGTFLAESRIPRLSFDAASPVRTPRTWQNLSWGMAPTPTTPSLPKPSAFPKAALPNKKPSTPAPADDRSPFSHIWEQWSQACHTILVVLGVSAPSEFMEEALRSSSAPMGFVEPNPSTASASYTTNTDAATAGGTPPKASPSLWNQLMEEVLLTSNESMQEFKWERVSNFIAMPVWIEKLMCIGVLVSLNAYLYMVTILPLRFVVSWIRWGYNTLLWFKSRQKLYLNVSNKCDILKGLLVIQTCYILSRIADASKMYHSVRGQDTLKLSVIFSVLEISDRLCSSFGQDVLDTLFSRRTLARRSDGSHAYLRIAGYYTLCLAYIVFHTFVLLYQLVTLNVAINSYDNQLLTLLLSNQFVEIKTTVFKRFEKENLFQLACADIVERFQLCVVLAAIGLRNLLELSGAFAMGGTGAMGPLPTSFELYPYVNVFFRTLNPVLTVLLSEVLVDWLKHAFIAKQNHLRPALYGRFVDVLCRDILPPRSSVALDGHTQRQSSFVDQSPLAIRRLGLAVLPLACVSIRMASQIVSMLLVKDVHTSSDPQRAARATAAASSTAYHQRGWLRRWTEQHSQACMVCLGLVFVWLALVLLKLLLGAYLVSYAMRQYTSWQGREAEEKRNAKGRPPIGETPAEMVHNAQVADMVDKRDDNATKVGLYGQQQASGRGAKKGDISLLDVQRYSLVGSRLW</sequence>
<comment type="subcellular location">
    <subcellularLocation>
        <location evidence="1">Membrane</location>
        <topology evidence="1">Multi-pass membrane protein</topology>
    </subcellularLocation>
</comment>
<proteinExistence type="inferred from homology"/>
<dbReference type="VEuPathDB" id="FungiDB:MGL_3183"/>
<protein>
    <recommendedName>
        <fullName evidence="10">Eukaryotic membrane protein family-domain-containing protein</fullName>
    </recommendedName>
</protein>
<evidence type="ECO:0008006" key="10">
    <source>
        <dbReference type="Google" id="ProtNLM"/>
    </source>
</evidence>
<dbReference type="AlphaFoldDB" id="A8Q818"/>
<feature type="compositionally biased region" description="Polar residues" evidence="6">
    <location>
        <begin position="1"/>
        <end position="10"/>
    </location>
</feature>
<dbReference type="InParanoid" id="A8Q818"/>
<evidence type="ECO:0000313" key="9">
    <source>
        <dbReference type="Proteomes" id="UP000008837"/>
    </source>
</evidence>
<comment type="similarity">
    <text evidence="2">Belongs to the TAPT1 family.</text>
</comment>
<feature type="region of interest" description="Disordered" evidence="6">
    <location>
        <begin position="123"/>
        <end position="163"/>
    </location>
</feature>
<name>A8Q818_MALGO</name>
<dbReference type="OrthoDB" id="29023at2759"/>
<feature type="transmembrane region" description="Helical" evidence="7">
    <location>
        <begin position="407"/>
        <end position="430"/>
    </location>
</feature>
<dbReference type="PANTHER" id="PTHR13317:SF4">
    <property type="entry name" value="TRANSMEMBRANE ANTERIOR POSTERIOR TRANSFORMATION PROTEIN 1 HOMOLOG"/>
    <property type="match status" value="1"/>
</dbReference>
<evidence type="ECO:0000256" key="5">
    <source>
        <dbReference type="ARBA" id="ARBA00023136"/>
    </source>
</evidence>
<feature type="transmembrane region" description="Helical" evidence="7">
    <location>
        <begin position="671"/>
        <end position="692"/>
    </location>
</feature>
<gene>
    <name evidence="8" type="ORF">MGL_3183</name>
</gene>
<feature type="compositionally biased region" description="Acidic residues" evidence="6">
    <location>
        <begin position="34"/>
        <end position="44"/>
    </location>
</feature>
<feature type="region of interest" description="Disordered" evidence="6">
    <location>
        <begin position="1"/>
        <end position="50"/>
    </location>
</feature>
<dbReference type="RefSeq" id="XP_001729639.1">
    <property type="nucleotide sequence ID" value="XM_001729587.1"/>
</dbReference>
<accession>A8Q818</accession>
<dbReference type="FunCoup" id="A8Q818">
    <property type="interactions" value="58"/>
</dbReference>
<dbReference type="KEGG" id="mgl:MGL_3183"/>
<dbReference type="Proteomes" id="UP000008837">
    <property type="component" value="Unassembled WGS sequence"/>
</dbReference>
<reference evidence="8 9" key="1">
    <citation type="journal article" date="2007" name="Proc. Natl. Acad. Sci. U.S.A.">
        <title>Dandruff-associated Malassezia genomes reveal convergent and divergent virulence traits shared with plant and human fungal pathogens.</title>
        <authorList>
            <person name="Xu J."/>
            <person name="Saunders C.W."/>
            <person name="Hu P."/>
            <person name="Grant R.A."/>
            <person name="Boekhout T."/>
            <person name="Kuramae E.E."/>
            <person name="Kronstad J.W."/>
            <person name="Deangelis Y.M."/>
            <person name="Reeder N.L."/>
            <person name="Johnstone K.R."/>
            <person name="Leland M."/>
            <person name="Fieno A.M."/>
            <person name="Begley W.M."/>
            <person name="Sun Y."/>
            <person name="Lacey M.P."/>
            <person name="Chaudhary T."/>
            <person name="Keough T."/>
            <person name="Chu L."/>
            <person name="Sears R."/>
            <person name="Yuan B."/>
            <person name="Dawson T.L.Jr."/>
        </authorList>
    </citation>
    <scope>NUCLEOTIDE SEQUENCE [LARGE SCALE GENOMIC DNA]</scope>
    <source>
        <strain evidence="9">ATCC MYA-4612 / CBS 7966</strain>
    </source>
</reference>
<dbReference type="InterPro" id="IPR008010">
    <property type="entry name" value="Tatp1"/>
</dbReference>